<evidence type="ECO:0000256" key="1">
    <source>
        <dbReference type="SAM" id="MobiDB-lite"/>
    </source>
</evidence>
<gene>
    <name evidence="3" type="ORF">O181_102156</name>
</gene>
<dbReference type="Proteomes" id="UP000765509">
    <property type="component" value="Unassembled WGS sequence"/>
</dbReference>
<reference evidence="3" key="1">
    <citation type="submission" date="2021-03" db="EMBL/GenBank/DDBJ databases">
        <title>Draft genome sequence of rust myrtle Austropuccinia psidii MF-1, a brazilian biotype.</title>
        <authorList>
            <person name="Quecine M.C."/>
            <person name="Pachon D.M.R."/>
            <person name="Bonatelli M.L."/>
            <person name="Correr F.H."/>
            <person name="Franceschini L.M."/>
            <person name="Leite T.F."/>
            <person name="Margarido G.R.A."/>
            <person name="Almeida C.A."/>
            <person name="Ferrarezi J.A."/>
            <person name="Labate C.A."/>
        </authorList>
    </citation>
    <scope>NUCLEOTIDE SEQUENCE</scope>
    <source>
        <strain evidence="3">MF-1</strain>
    </source>
</reference>
<proteinExistence type="predicted"/>
<dbReference type="EMBL" id="AVOT02072561">
    <property type="protein sequence ID" value="MBW0562441.1"/>
    <property type="molecule type" value="Genomic_DNA"/>
</dbReference>
<keyword evidence="2" id="KW-0812">Transmembrane</keyword>
<evidence type="ECO:0000313" key="3">
    <source>
        <dbReference type="EMBL" id="MBW0562441.1"/>
    </source>
</evidence>
<keyword evidence="2" id="KW-0472">Membrane</keyword>
<evidence type="ECO:0000313" key="4">
    <source>
        <dbReference type="Proteomes" id="UP000765509"/>
    </source>
</evidence>
<feature type="compositionally biased region" description="Low complexity" evidence="1">
    <location>
        <begin position="134"/>
        <end position="162"/>
    </location>
</feature>
<sequence>MLRTPNIIHGIFSISSFGATIASLIISIKLGALNFLRVNLLDGFCKDVWDGFFLSPTNLLAITFLMYLPLHCYSINAPLPLLFLTFLMGLPSILFFTGTFLEISPVVLPLGTVMLGFINFGLSELKLAKNLQSNSSENFSNSKNLTPKSKKSIIITPSKNNSLKLPPSPISKRKRTFS</sequence>
<feature type="region of interest" description="Disordered" evidence="1">
    <location>
        <begin position="134"/>
        <end position="178"/>
    </location>
</feature>
<feature type="transmembrane region" description="Helical" evidence="2">
    <location>
        <begin position="48"/>
        <end position="67"/>
    </location>
</feature>
<evidence type="ECO:0000256" key="2">
    <source>
        <dbReference type="SAM" id="Phobius"/>
    </source>
</evidence>
<dbReference type="AlphaFoldDB" id="A0A9Q3JIA8"/>
<feature type="transmembrane region" description="Helical" evidence="2">
    <location>
        <begin position="103"/>
        <end position="122"/>
    </location>
</feature>
<comment type="caution">
    <text evidence="3">The sequence shown here is derived from an EMBL/GenBank/DDBJ whole genome shotgun (WGS) entry which is preliminary data.</text>
</comment>
<accession>A0A9Q3JIA8</accession>
<dbReference type="OrthoDB" id="2506618at2759"/>
<keyword evidence="4" id="KW-1185">Reference proteome</keyword>
<keyword evidence="2" id="KW-1133">Transmembrane helix</keyword>
<name>A0A9Q3JIA8_9BASI</name>
<feature type="transmembrane region" description="Helical" evidence="2">
    <location>
        <begin position="7"/>
        <end position="28"/>
    </location>
</feature>
<feature type="transmembrane region" description="Helical" evidence="2">
    <location>
        <begin position="79"/>
        <end position="97"/>
    </location>
</feature>
<protein>
    <submittedName>
        <fullName evidence="3">Uncharacterized protein</fullName>
    </submittedName>
</protein>
<organism evidence="3 4">
    <name type="scientific">Austropuccinia psidii MF-1</name>
    <dbReference type="NCBI Taxonomy" id="1389203"/>
    <lineage>
        <taxon>Eukaryota</taxon>
        <taxon>Fungi</taxon>
        <taxon>Dikarya</taxon>
        <taxon>Basidiomycota</taxon>
        <taxon>Pucciniomycotina</taxon>
        <taxon>Pucciniomycetes</taxon>
        <taxon>Pucciniales</taxon>
        <taxon>Sphaerophragmiaceae</taxon>
        <taxon>Austropuccinia</taxon>
    </lineage>
</organism>